<protein>
    <submittedName>
        <fullName evidence="1">Uncharacterized protein</fullName>
    </submittedName>
</protein>
<comment type="caution">
    <text evidence="1">The sequence shown here is derived from an EMBL/GenBank/DDBJ whole genome shotgun (WGS) entry which is preliminary data.</text>
</comment>
<evidence type="ECO:0000313" key="2">
    <source>
        <dbReference type="Proteomes" id="UP000075683"/>
    </source>
</evidence>
<accession>A0A150MDI3</accession>
<evidence type="ECO:0000313" key="1">
    <source>
        <dbReference type="EMBL" id="KYD22458.1"/>
    </source>
</evidence>
<name>A0A150MDI3_9BACI</name>
<proteinExistence type="predicted"/>
<dbReference type="AlphaFoldDB" id="A0A150MDI3"/>
<sequence>MLEKIRTSFPRLRRIPGFRRGEAFDKFLHPFYKKTCAKMHFSSRNPGNFVEFL</sequence>
<organism evidence="1 2">
    <name type="scientific">Caldibacillus debilis</name>
    <dbReference type="NCBI Taxonomy" id="301148"/>
    <lineage>
        <taxon>Bacteria</taxon>
        <taxon>Bacillati</taxon>
        <taxon>Bacillota</taxon>
        <taxon>Bacilli</taxon>
        <taxon>Bacillales</taxon>
        <taxon>Bacillaceae</taxon>
        <taxon>Caldibacillus</taxon>
    </lineage>
</organism>
<dbReference type="EMBL" id="LQYT01000010">
    <property type="protein sequence ID" value="KYD22458.1"/>
    <property type="molecule type" value="Genomic_DNA"/>
</dbReference>
<gene>
    <name evidence="1" type="ORF">B4135_1248</name>
</gene>
<reference evidence="1 2" key="1">
    <citation type="submission" date="2016-01" db="EMBL/GenBank/DDBJ databases">
        <title>Draft Genome Sequences of Seven Thermophilic Sporeformers Isolated from Foods.</title>
        <authorList>
            <person name="Berendsen E.M."/>
            <person name="Wells-Bennik M.H."/>
            <person name="Krawcyk A.O."/>
            <person name="De Jong A."/>
            <person name="Holsappel S."/>
            <person name="Eijlander R.T."/>
            <person name="Kuipers O.P."/>
        </authorList>
    </citation>
    <scope>NUCLEOTIDE SEQUENCE [LARGE SCALE GENOMIC DNA]</scope>
    <source>
        <strain evidence="1 2">B4135</strain>
    </source>
</reference>
<dbReference type="Proteomes" id="UP000075683">
    <property type="component" value="Unassembled WGS sequence"/>
</dbReference>
<dbReference type="STRING" id="301148.B4135_1248"/>